<keyword evidence="4 5" id="KW-0408">Iron</keyword>
<dbReference type="GO" id="GO:0016705">
    <property type="term" value="F:oxidoreductase activity, acting on paired donors, with incorporation or reduction of molecular oxygen"/>
    <property type="evidence" value="ECO:0007669"/>
    <property type="project" value="UniProtKB-ARBA"/>
</dbReference>
<dbReference type="SUPFAM" id="SSF51197">
    <property type="entry name" value="Clavaminate synthase-like"/>
    <property type="match status" value="1"/>
</dbReference>
<dbReference type="EMBL" id="CM018052">
    <property type="protein sequence ID" value="KAA8515720.1"/>
    <property type="molecule type" value="Genomic_DNA"/>
</dbReference>
<comment type="similarity">
    <text evidence="1 5">Belongs to the iron/ascorbate-dependent oxidoreductase family.</text>
</comment>
<dbReference type="Gene3D" id="2.60.120.330">
    <property type="entry name" value="B-lactam Antibiotic, Isopenicillin N Synthase, Chain"/>
    <property type="match status" value="1"/>
</dbReference>
<organism evidence="7 8">
    <name type="scientific">Nyssa sinensis</name>
    <dbReference type="NCBI Taxonomy" id="561372"/>
    <lineage>
        <taxon>Eukaryota</taxon>
        <taxon>Viridiplantae</taxon>
        <taxon>Streptophyta</taxon>
        <taxon>Embryophyta</taxon>
        <taxon>Tracheophyta</taxon>
        <taxon>Spermatophyta</taxon>
        <taxon>Magnoliopsida</taxon>
        <taxon>eudicotyledons</taxon>
        <taxon>Gunneridae</taxon>
        <taxon>Pentapetalae</taxon>
        <taxon>asterids</taxon>
        <taxon>Cornales</taxon>
        <taxon>Nyssaceae</taxon>
        <taxon>Nyssa</taxon>
    </lineage>
</organism>
<sequence>MALVPSNLEWSLPVPSVKELSIQRPETLPPRYLRDDVDYPITAPNSDPSFSISLIDMAKLANPEFQESELQKLHTACKDWGVFQLLNHGVSNDLLSNMKKQIHDFFNLPLQEKQRYAQKPGSLEGHGQAFVVSEEQKLEWCDMIYLKTLPIRNRNMSFWPYDPQEFRVTLESYSEDMRRVTVSVLRFMAMALGIEAQKFSEAFQDGKYNVRMNCYPACPQPERVIGISPHADNTGITLLLDCGDTPGLQFLKDGHWVFAEPIADAIVVNTGHIIEMMSNGIYKAPVHRAVVNRWKERLSIVTFCYPNIDANIGPVEELIKTASPALYKTLTNAEYFNIFFNQKLDGIPFIEMLKI</sequence>
<feature type="domain" description="Fe2OG dioxygenase" evidence="6">
    <location>
        <begin position="198"/>
        <end position="306"/>
    </location>
</feature>
<dbReference type="InterPro" id="IPR026992">
    <property type="entry name" value="DIOX_N"/>
</dbReference>
<dbReference type="InterPro" id="IPR005123">
    <property type="entry name" value="Oxoglu/Fe-dep_dioxygenase_dom"/>
</dbReference>
<evidence type="ECO:0000256" key="4">
    <source>
        <dbReference type="ARBA" id="ARBA00023004"/>
    </source>
</evidence>
<protein>
    <recommendedName>
        <fullName evidence="6">Fe2OG dioxygenase domain-containing protein</fullName>
    </recommendedName>
</protein>
<keyword evidence="3 5" id="KW-0560">Oxidoreductase</keyword>
<evidence type="ECO:0000256" key="1">
    <source>
        <dbReference type="ARBA" id="ARBA00008056"/>
    </source>
</evidence>
<dbReference type="Proteomes" id="UP000325577">
    <property type="component" value="Linkage Group LG9"/>
</dbReference>
<dbReference type="FunFam" id="2.60.120.330:FF:000001">
    <property type="entry name" value="Protein SRG1"/>
    <property type="match status" value="1"/>
</dbReference>
<dbReference type="AlphaFoldDB" id="A0A5J4ZBC4"/>
<evidence type="ECO:0000256" key="2">
    <source>
        <dbReference type="ARBA" id="ARBA00022723"/>
    </source>
</evidence>
<dbReference type="InterPro" id="IPR044861">
    <property type="entry name" value="IPNS-like_FE2OG_OXY"/>
</dbReference>
<keyword evidence="8" id="KW-1185">Reference proteome</keyword>
<evidence type="ECO:0000256" key="3">
    <source>
        <dbReference type="ARBA" id="ARBA00023002"/>
    </source>
</evidence>
<dbReference type="InterPro" id="IPR027443">
    <property type="entry name" value="IPNS-like_sf"/>
</dbReference>
<evidence type="ECO:0000313" key="8">
    <source>
        <dbReference type="Proteomes" id="UP000325577"/>
    </source>
</evidence>
<reference evidence="7 8" key="1">
    <citation type="submission" date="2019-09" db="EMBL/GenBank/DDBJ databases">
        <title>A chromosome-level genome assembly of the Chinese tupelo Nyssa sinensis.</title>
        <authorList>
            <person name="Yang X."/>
            <person name="Kang M."/>
            <person name="Yang Y."/>
            <person name="Xiong H."/>
            <person name="Wang M."/>
            <person name="Zhang Z."/>
            <person name="Wang Z."/>
            <person name="Wu H."/>
            <person name="Ma T."/>
            <person name="Liu J."/>
            <person name="Xi Z."/>
        </authorList>
    </citation>
    <scope>NUCLEOTIDE SEQUENCE [LARGE SCALE GENOMIC DNA]</scope>
    <source>
        <strain evidence="7">J267</strain>
        <tissue evidence="7">Leaf</tissue>
    </source>
</reference>
<dbReference type="Pfam" id="PF14226">
    <property type="entry name" value="DIOX_N"/>
    <property type="match status" value="1"/>
</dbReference>
<dbReference type="GO" id="GO:0046872">
    <property type="term" value="F:metal ion binding"/>
    <property type="evidence" value="ECO:0007669"/>
    <property type="project" value="UniProtKB-KW"/>
</dbReference>
<accession>A0A5J4ZBC4</accession>
<dbReference type="Pfam" id="PF03171">
    <property type="entry name" value="2OG-FeII_Oxy"/>
    <property type="match status" value="1"/>
</dbReference>
<proteinExistence type="inferred from homology"/>
<evidence type="ECO:0000259" key="6">
    <source>
        <dbReference type="PROSITE" id="PS51471"/>
    </source>
</evidence>
<dbReference type="PROSITE" id="PS51471">
    <property type="entry name" value="FE2OG_OXY"/>
    <property type="match status" value="1"/>
</dbReference>
<dbReference type="PANTHER" id="PTHR47991">
    <property type="entry name" value="OXOGLUTARATE/IRON-DEPENDENT DIOXYGENASE"/>
    <property type="match status" value="1"/>
</dbReference>
<gene>
    <name evidence="7" type="ORF">F0562_018669</name>
</gene>
<evidence type="ECO:0000313" key="7">
    <source>
        <dbReference type="EMBL" id="KAA8515720.1"/>
    </source>
</evidence>
<dbReference type="OrthoDB" id="288590at2759"/>
<name>A0A5J4ZBC4_9ASTE</name>
<evidence type="ECO:0000256" key="5">
    <source>
        <dbReference type="RuleBase" id="RU003682"/>
    </source>
</evidence>
<dbReference type="InterPro" id="IPR050295">
    <property type="entry name" value="Plant_2OG-oxidoreductases"/>
</dbReference>
<keyword evidence="2 5" id="KW-0479">Metal-binding</keyword>